<dbReference type="PRINTS" id="PR00837">
    <property type="entry name" value="V5TPXLIKE"/>
</dbReference>
<comment type="caution">
    <text evidence="3">The sequence shown here is derived from an EMBL/GenBank/DDBJ whole genome shotgun (WGS) entry which is preliminary data.</text>
</comment>
<dbReference type="SMART" id="SM00198">
    <property type="entry name" value="SCP"/>
    <property type="match status" value="1"/>
</dbReference>
<dbReference type="Pfam" id="PF00188">
    <property type="entry name" value="CAP"/>
    <property type="match status" value="1"/>
</dbReference>
<evidence type="ECO:0000256" key="1">
    <source>
        <dbReference type="SAM" id="SignalP"/>
    </source>
</evidence>
<reference evidence="3" key="2">
    <citation type="submission" date="2018-11" db="EMBL/GenBank/DDBJ databases">
        <title>Trombidioid mite genomics.</title>
        <authorList>
            <person name="Dong X."/>
        </authorList>
    </citation>
    <scope>NUCLEOTIDE SEQUENCE</scope>
    <source>
        <strain evidence="3">UoL-WK</strain>
    </source>
</reference>
<gene>
    <name evidence="3" type="ORF">B4U79_11608</name>
    <name evidence="4" type="ORF">B4U79_11722</name>
</gene>
<dbReference type="PANTHER" id="PTHR10334">
    <property type="entry name" value="CYSTEINE-RICH SECRETORY PROTEIN-RELATED"/>
    <property type="match status" value="1"/>
</dbReference>
<feature type="signal peptide" evidence="1">
    <location>
        <begin position="1"/>
        <end position="19"/>
    </location>
</feature>
<dbReference type="Proteomes" id="UP000285301">
    <property type="component" value="Unassembled WGS sequence"/>
</dbReference>
<dbReference type="AlphaFoldDB" id="A0A3S3P826"/>
<keyword evidence="1" id="KW-0732">Signal</keyword>
<sequence length="152" mass="17823">MAVVTRIAFIFGLIEIVISTTLREFNEECLMRHNFYRKKHGLQPLELDETAIHFAQKWANYLSRECEFKIDKKSPYGENVAGGDFTCTQAVDRWYNRKRIYEKSSPRSAGQFTQIVWKSSYFLGCGVAKHCEFKRVTVCYYFPPGNIIDHFK</sequence>
<dbReference type="InterPro" id="IPR014044">
    <property type="entry name" value="CAP_dom"/>
</dbReference>
<dbReference type="EMBL" id="NCKU01003571">
    <property type="protein sequence ID" value="RWS07270.1"/>
    <property type="molecule type" value="Genomic_DNA"/>
</dbReference>
<keyword evidence="5" id="KW-1185">Reference proteome</keyword>
<dbReference type="STRING" id="1965070.A0A3S3P826"/>
<dbReference type="InterPro" id="IPR035940">
    <property type="entry name" value="CAP_sf"/>
</dbReference>
<dbReference type="InterPro" id="IPR001283">
    <property type="entry name" value="CRISP-related"/>
</dbReference>
<protein>
    <submittedName>
        <fullName evidence="3">Repressed by EFG1 protein 1-like isoform X2</fullName>
    </submittedName>
</protein>
<dbReference type="OrthoDB" id="337038at2759"/>
<dbReference type="FunFam" id="3.40.33.10:FF:000010">
    <property type="entry name" value="Predicted protein"/>
    <property type="match status" value="1"/>
</dbReference>
<dbReference type="InterPro" id="IPR034113">
    <property type="entry name" value="SCP_GAPR1-like"/>
</dbReference>
<feature type="domain" description="SCP" evidence="2">
    <location>
        <begin position="24"/>
        <end position="149"/>
    </location>
</feature>
<evidence type="ECO:0000313" key="4">
    <source>
        <dbReference type="EMBL" id="RWS07270.1"/>
    </source>
</evidence>
<dbReference type="EMBL" id="NCKU01003572">
    <property type="protein sequence ID" value="RWS07268.1"/>
    <property type="molecule type" value="Genomic_DNA"/>
</dbReference>
<reference evidence="3 5" key="1">
    <citation type="journal article" date="2018" name="Gigascience">
        <title>Genomes of trombidid mites reveal novel predicted allergens and laterally-transferred genes associated with secondary metabolism.</title>
        <authorList>
            <person name="Dong X."/>
            <person name="Chaisiri K."/>
            <person name="Xia D."/>
            <person name="Armstrong S.D."/>
            <person name="Fang Y."/>
            <person name="Donnelly M.J."/>
            <person name="Kadowaki T."/>
            <person name="McGarry J.W."/>
            <person name="Darby A.C."/>
            <person name="Makepeace B.L."/>
        </authorList>
    </citation>
    <scope>NUCLEOTIDE SEQUENCE [LARGE SCALE GENOMIC DNA]</scope>
    <source>
        <strain evidence="3">UoL-WK</strain>
    </source>
</reference>
<name>A0A3S3P826_9ACAR</name>
<evidence type="ECO:0000313" key="3">
    <source>
        <dbReference type="EMBL" id="RWS07268.1"/>
    </source>
</evidence>
<feature type="chain" id="PRO_5033398991" evidence="1">
    <location>
        <begin position="20"/>
        <end position="152"/>
    </location>
</feature>
<evidence type="ECO:0000259" key="2">
    <source>
        <dbReference type="SMART" id="SM00198"/>
    </source>
</evidence>
<organism evidence="3 5">
    <name type="scientific">Dinothrombium tinctorium</name>
    <dbReference type="NCBI Taxonomy" id="1965070"/>
    <lineage>
        <taxon>Eukaryota</taxon>
        <taxon>Metazoa</taxon>
        <taxon>Ecdysozoa</taxon>
        <taxon>Arthropoda</taxon>
        <taxon>Chelicerata</taxon>
        <taxon>Arachnida</taxon>
        <taxon>Acari</taxon>
        <taxon>Acariformes</taxon>
        <taxon>Trombidiformes</taxon>
        <taxon>Prostigmata</taxon>
        <taxon>Anystina</taxon>
        <taxon>Parasitengona</taxon>
        <taxon>Trombidioidea</taxon>
        <taxon>Trombidiidae</taxon>
        <taxon>Dinothrombium</taxon>
    </lineage>
</organism>
<dbReference type="CDD" id="cd05382">
    <property type="entry name" value="CAP_GAPR1-like"/>
    <property type="match status" value="1"/>
</dbReference>
<proteinExistence type="predicted"/>
<evidence type="ECO:0000313" key="5">
    <source>
        <dbReference type="Proteomes" id="UP000285301"/>
    </source>
</evidence>
<dbReference type="Gene3D" id="3.40.33.10">
    <property type="entry name" value="CAP"/>
    <property type="match status" value="1"/>
</dbReference>
<accession>A0A3S3P826</accession>
<dbReference type="SUPFAM" id="SSF55797">
    <property type="entry name" value="PR-1-like"/>
    <property type="match status" value="1"/>
</dbReference>